<reference evidence="1" key="2">
    <citation type="submission" date="2014-07" db="EMBL/GenBank/DDBJ databases">
        <title>Genetics and epidemiology of antimicrobial resistance in B. fragilis group.</title>
        <authorList>
            <person name="Sydenham T.V."/>
            <person name="Hasman H."/>
            <person name="Kemp M."/>
            <person name="Justesen U.S."/>
        </authorList>
    </citation>
    <scope>NUCLEOTIDE SEQUENCE [LARGE SCALE GENOMIC DNA]</scope>
    <source>
        <strain evidence="1">DCMOUH0018B</strain>
    </source>
</reference>
<name>A0A0I9S5W1_BACFG</name>
<dbReference type="EMBL" id="JMZZ02000224">
    <property type="protein sequence ID" value="KFX73123.1"/>
    <property type="molecule type" value="Genomic_DNA"/>
</dbReference>
<comment type="caution">
    <text evidence="1">The sequence shown here is derived from an EMBL/GenBank/DDBJ whole genome shotgun (WGS) entry which is preliminary data.</text>
</comment>
<accession>A0A0I9S5W1</accession>
<reference evidence="1" key="1">
    <citation type="book" date="2014" name="THE 24TH EUROPEAN CONGRESS OF CLINICAL MICROBIOLOGY AND INFECTIOUS DISEASES" publisher="ECCMID 2014" city="Barcelona, Spain">
        <title>Identification of resistance genes in three multidrug-resistant Bacteroides fragilis isolates by whole genome sequencing.</title>
        <editorList>
            <person name="Unknown"/>
            <person name="A."/>
        </editorList>
        <authorList>
            <person name="Sydenham T.V."/>
            <person name="Hasman H."/>
            <person name="Wang M."/>
            <person name="Soki J."/>
            <person name="Nagy E."/>
            <person name="Justesen U.S."/>
        </authorList>
    </citation>
    <scope>NUCLEOTIDE SEQUENCE</scope>
    <source>
        <strain evidence="1">DCMOUH0018B</strain>
    </source>
</reference>
<sequence length="93" mass="10444">MTICLNERGTPLAQGFENDIDGGLPFYPQSVSSSGTYWLVYVNPSDMKEILTEGYFAAHLDILNKKKQDELRAIVANADEEDNPILVLLKLRK</sequence>
<evidence type="ECO:0008006" key="2">
    <source>
        <dbReference type="Google" id="ProtNLM"/>
    </source>
</evidence>
<dbReference type="AlphaFoldDB" id="A0A0I9S5W1"/>
<protein>
    <recommendedName>
        <fullName evidence="2">6-bladed beta-propeller</fullName>
    </recommendedName>
</protein>
<organism evidence="1">
    <name type="scientific">Bacteroides fragilis</name>
    <dbReference type="NCBI Taxonomy" id="817"/>
    <lineage>
        <taxon>Bacteria</taxon>
        <taxon>Pseudomonadati</taxon>
        <taxon>Bacteroidota</taxon>
        <taxon>Bacteroidia</taxon>
        <taxon>Bacteroidales</taxon>
        <taxon>Bacteroidaceae</taxon>
        <taxon>Bacteroides</taxon>
    </lineage>
</organism>
<evidence type="ECO:0000313" key="1">
    <source>
        <dbReference type="EMBL" id="KFX73123.1"/>
    </source>
</evidence>
<dbReference type="RefSeq" id="WP_044301782.1">
    <property type="nucleotide sequence ID" value="NZ_CAEUHN010000001.1"/>
</dbReference>
<dbReference type="PATRIC" id="fig|817.53.peg.4130"/>
<gene>
    <name evidence="1" type="ORF">EE52_0220005</name>
</gene>
<proteinExistence type="predicted"/>